<organism evidence="2 3">
    <name type="scientific">Pristionchus mayeri</name>
    <dbReference type="NCBI Taxonomy" id="1317129"/>
    <lineage>
        <taxon>Eukaryota</taxon>
        <taxon>Metazoa</taxon>
        <taxon>Ecdysozoa</taxon>
        <taxon>Nematoda</taxon>
        <taxon>Chromadorea</taxon>
        <taxon>Rhabditida</taxon>
        <taxon>Rhabditina</taxon>
        <taxon>Diplogasteromorpha</taxon>
        <taxon>Diplogasteroidea</taxon>
        <taxon>Neodiplogasteridae</taxon>
        <taxon>Pristionchus</taxon>
    </lineage>
</organism>
<evidence type="ECO:0000256" key="1">
    <source>
        <dbReference type="SAM" id="MobiDB-lite"/>
    </source>
</evidence>
<feature type="non-terminal residue" evidence="2">
    <location>
        <position position="1"/>
    </location>
</feature>
<feature type="compositionally biased region" description="Acidic residues" evidence="1">
    <location>
        <begin position="286"/>
        <end position="299"/>
    </location>
</feature>
<feature type="region of interest" description="Disordered" evidence="1">
    <location>
        <begin position="190"/>
        <end position="219"/>
    </location>
</feature>
<feature type="region of interest" description="Disordered" evidence="1">
    <location>
        <begin position="259"/>
        <end position="328"/>
    </location>
</feature>
<dbReference type="Gene3D" id="1.25.40.430">
    <property type="match status" value="1"/>
</dbReference>
<proteinExistence type="predicted"/>
<name>A0AAN4Z7P7_9BILA</name>
<feature type="compositionally biased region" description="Polar residues" evidence="1">
    <location>
        <begin position="208"/>
        <end position="219"/>
    </location>
</feature>
<evidence type="ECO:0000313" key="2">
    <source>
        <dbReference type="EMBL" id="GMR34884.1"/>
    </source>
</evidence>
<feature type="compositionally biased region" description="Low complexity" evidence="1">
    <location>
        <begin position="265"/>
        <end position="285"/>
    </location>
</feature>
<accession>A0AAN4Z7P7</accession>
<dbReference type="Proteomes" id="UP001328107">
    <property type="component" value="Unassembled WGS sequence"/>
</dbReference>
<sequence>HTMFKRRGNGACAPNSMCDIMMRQRPDRIIGFVCDHIVNFERHFGQEYNDLVRESCMDAVEKFGPSTAFKNDERMLPVYRILSRYSKSMTATELYKNLHEKSMFTSSIQFHMDWTEAHLHARDYPAAAETIHKAVATFGTKHPGLVDLKNFVDRVLAQQAAAENYSYPPPPYVPLPAAFASPARSLDFGELISRPPPTLPHHQQQQLKRSPSTPPTADTSVAARRALGPIQPPLQGAAAVAAAAAASVIGPSAVHRKDFSPLKPSAASSSSSAYAAAAEAAPQQEQVEESDDSNDENQENVEPRRLSRSDSIVLPQILGPEPIDPATLSPCAVFTFADMARESENA</sequence>
<dbReference type="EMBL" id="BTRK01000002">
    <property type="protein sequence ID" value="GMR34884.1"/>
    <property type="molecule type" value="Genomic_DNA"/>
</dbReference>
<dbReference type="AlphaFoldDB" id="A0AAN4Z7P7"/>
<comment type="caution">
    <text evidence="2">The sequence shown here is derived from an EMBL/GenBank/DDBJ whole genome shotgun (WGS) entry which is preliminary data.</text>
</comment>
<gene>
    <name evidence="2" type="ORF">PMAYCL1PPCAC_05079</name>
</gene>
<reference evidence="3" key="1">
    <citation type="submission" date="2022-10" db="EMBL/GenBank/DDBJ databases">
        <title>Genome assembly of Pristionchus species.</title>
        <authorList>
            <person name="Yoshida K."/>
            <person name="Sommer R.J."/>
        </authorList>
    </citation>
    <scope>NUCLEOTIDE SEQUENCE [LARGE SCALE GENOMIC DNA]</scope>
    <source>
        <strain evidence="3">RS5460</strain>
    </source>
</reference>
<protein>
    <submittedName>
        <fullName evidence="2">Uncharacterized protein</fullName>
    </submittedName>
</protein>
<keyword evidence="3" id="KW-1185">Reference proteome</keyword>
<evidence type="ECO:0000313" key="3">
    <source>
        <dbReference type="Proteomes" id="UP001328107"/>
    </source>
</evidence>